<evidence type="ECO:0000256" key="8">
    <source>
        <dbReference type="PIRNR" id="PIRNR037778"/>
    </source>
</evidence>
<dbReference type="Gene3D" id="1.10.1760.20">
    <property type="match status" value="1"/>
</dbReference>
<keyword evidence="6 9" id="KW-1133">Transmembrane helix</keyword>
<dbReference type="Pfam" id="PF12822">
    <property type="entry name" value="ECF_trnsprt"/>
    <property type="match status" value="1"/>
</dbReference>
<dbReference type="PANTHER" id="PTHR38438">
    <property type="entry name" value="RIBOFLAVIN TRANSPORTER RIBU"/>
    <property type="match status" value="1"/>
</dbReference>
<protein>
    <recommendedName>
        <fullName evidence="8">Riboflavin transporter</fullName>
    </recommendedName>
</protein>
<dbReference type="Proteomes" id="UP000198897">
    <property type="component" value="Unassembled WGS sequence"/>
</dbReference>
<dbReference type="RefSeq" id="WP_089754082.1">
    <property type="nucleotide sequence ID" value="NZ_FOOG01000046.1"/>
</dbReference>
<dbReference type="PIRSF" id="PIRSF037778">
    <property type="entry name" value="UCP037778_transp_RibU"/>
    <property type="match status" value="1"/>
</dbReference>
<feature type="transmembrane region" description="Helical" evidence="9">
    <location>
        <begin position="162"/>
        <end position="189"/>
    </location>
</feature>
<keyword evidence="4 8" id="KW-1003">Cell membrane</keyword>
<dbReference type="OrthoDB" id="9809216at2"/>
<evidence type="ECO:0000256" key="3">
    <source>
        <dbReference type="ARBA" id="ARBA00022448"/>
    </source>
</evidence>
<evidence type="ECO:0000256" key="4">
    <source>
        <dbReference type="ARBA" id="ARBA00022475"/>
    </source>
</evidence>
<dbReference type="InterPro" id="IPR024529">
    <property type="entry name" value="ECF_trnsprt_substrate-spec"/>
</dbReference>
<comment type="subcellular location">
    <subcellularLocation>
        <location evidence="1">Cell membrane</location>
        <topology evidence="1">Multi-pass membrane protein</topology>
    </subcellularLocation>
</comment>
<organism evidence="10 11">
    <name type="scientific">Halobacillus alkaliphilus</name>
    <dbReference type="NCBI Taxonomy" id="396056"/>
    <lineage>
        <taxon>Bacteria</taxon>
        <taxon>Bacillati</taxon>
        <taxon>Bacillota</taxon>
        <taxon>Bacilli</taxon>
        <taxon>Bacillales</taxon>
        <taxon>Bacillaceae</taxon>
        <taxon>Halobacillus</taxon>
    </lineage>
</organism>
<keyword evidence="5 9" id="KW-0812">Transmembrane</keyword>
<dbReference type="InterPro" id="IPR025720">
    <property type="entry name" value="RibU"/>
</dbReference>
<evidence type="ECO:0000313" key="11">
    <source>
        <dbReference type="Proteomes" id="UP000198897"/>
    </source>
</evidence>
<dbReference type="GO" id="GO:0005886">
    <property type="term" value="C:plasma membrane"/>
    <property type="evidence" value="ECO:0007669"/>
    <property type="project" value="UniProtKB-SubCell"/>
</dbReference>
<reference evidence="11" key="1">
    <citation type="submission" date="2016-10" db="EMBL/GenBank/DDBJ databases">
        <authorList>
            <person name="Varghese N."/>
            <person name="Submissions S."/>
        </authorList>
    </citation>
    <scope>NUCLEOTIDE SEQUENCE [LARGE SCALE GENOMIC DNA]</scope>
    <source>
        <strain evidence="11">FP5</strain>
    </source>
</reference>
<dbReference type="GO" id="GO:0032217">
    <property type="term" value="F:riboflavin transmembrane transporter activity"/>
    <property type="evidence" value="ECO:0007669"/>
    <property type="project" value="UniProtKB-UniRule"/>
</dbReference>
<dbReference type="AlphaFoldDB" id="A0A1I2SA81"/>
<dbReference type="PANTHER" id="PTHR38438:SF1">
    <property type="entry name" value="RIBOFLAVIN TRANSPORTER RIBU"/>
    <property type="match status" value="1"/>
</dbReference>
<evidence type="ECO:0000313" key="10">
    <source>
        <dbReference type="EMBL" id="SFG46871.1"/>
    </source>
</evidence>
<evidence type="ECO:0000256" key="6">
    <source>
        <dbReference type="ARBA" id="ARBA00022989"/>
    </source>
</evidence>
<keyword evidence="3 8" id="KW-0813">Transport</keyword>
<feature type="transmembrane region" description="Helical" evidence="9">
    <location>
        <begin position="109"/>
        <end position="130"/>
    </location>
</feature>
<evidence type="ECO:0000256" key="1">
    <source>
        <dbReference type="ARBA" id="ARBA00004651"/>
    </source>
</evidence>
<gene>
    <name evidence="10" type="ORF">SAMN05216353_14613</name>
</gene>
<sequence>MTLSKLQRTTTIGILAACSIILYYFKFPVPFFPPFLTMDISDIPALVGAITLGPVAGVAIQFLKNLIDYITHGSYAGLPVGQMANFFSGALIVGLIGMFYHYQKKLNLWSFAISITVFLSTMYLLNYYFILPSIMELIGVTKEQYVSQFKQFNPLATNFKTAVLYVIIPFNLLKIGMIYGIGLPFSFRLDRILNSKRKRVHV</sequence>
<comment type="similarity">
    <text evidence="2 8">Belongs to the prokaryotic riboflavin transporter (P-RFT) (TC 2.A.87) family.</text>
</comment>
<evidence type="ECO:0000256" key="5">
    <source>
        <dbReference type="ARBA" id="ARBA00022692"/>
    </source>
</evidence>
<evidence type="ECO:0000256" key="7">
    <source>
        <dbReference type="ARBA" id="ARBA00023136"/>
    </source>
</evidence>
<comment type="function">
    <text evidence="8">Probably a riboflavin-binding protein that interacts with the energy-coupling factor (ECF) ABC-transporter complex.</text>
</comment>
<accession>A0A1I2SA81</accession>
<keyword evidence="11" id="KW-1185">Reference proteome</keyword>
<keyword evidence="7 8" id="KW-0472">Membrane</keyword>
<feature type="transmembrane region" description="Helical" evidence="9">
    <location>
        <begin position="83"/>
        <end position="102"/>
    </location>
</feature>
<dbReference type="EMBL" id="FOOG01000046">
    <property type="protein sequence ID" value="SFG46871.1"/>
    <property type="molecule type" value="Genomic_DNA"/>
</dbReference>
<proteinExistence type="inferred from homology"/>
<feature type="transmembrane region" description="Helical" evidence="9">
    <location>
        <begin position="45"/>
        <end position="63"/>
    </location>
</feature>
<name>A0A1I2SA81_9BACI</name>
<evidence type="ECO:0000256" key="2">
    <source>
        <dbReference type="ARBA" id="ARBA00005540"/>
    </source>
</evidence>
<evidence type="ECO:0000256" key="9">
    <source>
        <dbReference type="SAM" id="Phobius"/>
    </source>
</evidence>
<feature type="transmembrane region" description="Helical" evidence="9">
    <location>
        <begin position="6"/>
        <end position="25"/>
    </location>
</feature>